<protein>
    <submittedName>
        <fullName evidence="11">Cation:proton antiporter</fullName>
    </submittedName>
</protein>
<feature type="region of interest" description="Disordered" evidence="8">
    <location>
        <begin position="147"/>
        <end position="167"/>
    </location>
</feature>
<proteinExistence type="predicted"/>
<feature type="transmembrane region" description="Helical" evidence="9">
    <location>
        <begin position="396"/>
        <end position="418"/>
    </location>
</feature>
<feature type="transmembrane region" description="Helical" evidence="9">
    <location>
        <begin position="12"/>
        <end position="30"/>
    </location>
</feature>
<evidence type="ECO:0000256" key="5">
    <source>
        <dbReference type="ARBA" id="ARBA00022989"/>
    </source>
</evidence>
<sequence length="428" mass="45988">MVLHFDQSDLLVVFLGISMFAAAFLPRLLWRLPVSMPMAVLAFGFTVFSLPFGLHTLDLLKSGAATEKLAEAVVVISLMGAGLKIDRPFGWSRWQGTWRLLGITMPLSIAAAAWAGWWIAGLAPAAALLVGAAIAPTDPVLASEIQVGPPRRGSRNAEVAKEGDQDNAEEDEFRFVLTSEAGLNDGMAFPFVYAALSLAVNGTLAGWTSHWFAFDVTYRIIGGLLCGLILGNLLGRIILAIPMRNHAATAMVGPGALAATLIIYGATEYIDAYGFLAVFVGAVAIRSERRDHDYHESLHSFSEMAERVLTATVLLALGGALAGGLLAPLNWKLSLVAVLTVLVIRPMSGMAGMIGFTEATWRERIAISFFGVRGIGSIYYMAFALDRHVFPEASRLWAFVGLVVVISIVVHGMLAAPVTRLLDRHGQR</sequence>
<evidence type="ECO:0000256" key="7">
    <source>
        <dbReference type="ARBA" id="ARBA00023136"/>
    </source>
</evidence>
<dbReference type="InterPro" id="IPR006153">
    <property type="entry name" value="Cation/H_exchanger_TM"/>
</dbReference>
<feature type="transmembrane region" description="Helical" evidence="9">
    <location>
        <begin position="37"/>
        <end position="57"/>
    </location>
</feature>
<evidence type="ECO:0000256" key="9">
    <source>
        <dbReference type="SAM" id="Phobius"/>
    </source>
</evidence>
<reference evidence="11" key="1">
    <citation type="submission" date="2022-10" db="EMBL/GenBank/DDBJ databases">
        <title>Luteolibacter sp. GHJ8, whole genome shotgun sequencing project.</title>
        <authorList>
            <person name="Zhao G."/>
            <person name="Shen L."/>
        </authorList>
    </citation>
    <scope>NUCLEOTIDE SEQUENCE</scope>
    <source>
        <strain evidence="11">GHJ8</strain>
    </source>
</reference>
<comment type="caution">
    <text evidence="11">The sequence shown here is derived from an EMBL/GenBank/DDBJ whole genome shotgun (WGS) entry which is preliminary data.</text>
</comment>
<evidence type="ECO:0000256" key="1">
    <source>
        <dbReference type="ARBA" id="ARBA00004651"/>
    </source>
</evidence>
<feature type="transmembrane region" description="Helical" evidence="9">
    <location>
        <begin position="333"/>
        <end position="353"/>
    </location>
</feature>
<dbReference type="RefSeq" id="WP_264511961.1">
    <property type="nucleotide sequence ID" value="NZ_JAPDDR010000002.1"/>
</dbReference>
<evidence type="ECO:0000256" key="8">
    <source>
        <dbReference type="SAM" id="MobiDB-lite"/>
    </source>
</evidence>
<evidence type="ECO:0000313" key="12">
    <source>
        <dbReference type="Proteomes" id="UP001165653"/>
    </source>
</evidence>
<gene>
    <name evidence="11" type="ORF">OJ996_05355</name>
</gene>
<feature type="transmembrane region" description="Helical" evidence="9">
    <location>
        <begin position="220"/>
        <end position="239"/>
    </location>
</feature>
<evidence type="ECO:0000256" key="2">
    <source>
        <dbReference type="ARBA" id="ARBA00022448"/>
    </source>
</evidence>
<evidence type="ECO:0000256" key="4">
    <source>
        <dbReference type="ARBA" id="ARBA00022692"/>
    </source>
</evidence>
<feature type="transmembrane region" description="Helical" evidence="9">
    <location>
        <begin position="69"/>
        <end position="86"/>
    </location>
</feature>
<dbReference type="PANTHER" id="PTHR32507">
    <property type="entry name" value="NA(+)/H(+) ANTIPORTER 1"/>
    <property type="match status" value="1"/>
</dbReference>
<feature type="transmembrane region" description="Helical" evidence="9">
    <location>
        <begin position="365"/>
        <end position="384"/>
    </location>
</feature>
<keyword evidence="6" id="KW-0406">Ion transport</keyword>
<feature type="transmembrane region" description="Helical" evidence="9">
    <location>
        <begin position="98"/>
        <end position="119"/>
    </location>
</feature>
<keyword evidence="2" id="KW-0813">Transport</keyword>
<feature type="transmembrane region" description="Helical" evidence="9">
    <location>
        <begin position="191"/>
        <end position="214"/>
    </location>
</feature>
<feature type="transmembrane region" description="Helical" evidence="9">
    <location>
        <begin position="308"/>
        <end position="327"/>
    </location>
</feature>
<keyword evidence="4 9" id="KW-0812">Transmembrane</keyword>
<keyword evidence="3" id="KW-0050">Antiport</keyword>
<dbReference type="Pfam" id="PF00999">
    <property type="entry name" value="Na_H_Exchanger"/>
    <property type="match status" value="1"/>
</dbReference>
<keyword evidence="7 9" id="KW-0472">Membrane</keyword>
<feature type="domain" description="Cation/H+ exchanger transmembrane" evidence="10">
    <location>
        <begin position="22"/>
        <end position="419"/>
    </location>
</feature>
<evidence type="ECO:0000313" key="11">
    <source>
        <dbReference type="EMBL" id="MCW1912986.1"/>
    </source>
</evidence>
<dbReference type="Proteomes" id="UP001165653">
    <property type="component" value="Unassembled WGS sequence"/>
</dbReference>
<evidence type="ECO:0000256" key="6">
    <source>
        <dbReference type="ARBA" id="ARBA00023065"/>
    </source>
</evidence>
<organism evidence="11 12">
    <name type="scientific">Luteolibacter rhizosphaerae</name>
    <dbReference type="NCBI Taxonomy" id="2989719"/>
    <lineage>
        <taxon>Bacteria</taxon>
        <taxon>Pseudomonadati</taxon>
        <taxon>Verrucomicrobiota</taxon>
        <taxon>Verrucomicrobiia</taxon>
        <taxon>Verrucomicrobiales</taxon>
        <taxon>Verrucomicrobiaceae</taxon>
        <taxon>Luteolibacter</taxon>
    </lineage>
</organism>
<evidence type="ECO:0000256" key="3">
    <source>
        <dbReference type="ARBA" id="ARBA00022449"/>
    </source>
</evidence>
<dbReference type="EMBL" id="JAPDDR010000002">
    <property type="protein sequence ID" value="MCW1912986.1"/>
    <property type="molecule type" value="Genomic_DNA"/>
</dbReference>
<accession>A0ABT3FZI2</accession>
<evidence type="ECO:0000259" key="10">
    <source>
        <dbReference type="Pfam" id="PF00999"/>
    </source>
</evidence>
<name>A0ABT3FZI2_9BACT</name>
<comment type="subcellular location">
    <subcellularLocation>
        <location evidence="1">Cell membrane</location>
        <topology evidence="1">Multi-pass membrane protein</topology>
    </subcellularLocation>
</comment>
<dbReference type="PANTHER" id="PTHR32507:SF8">
    <property type="entry name" value="CNH1P"/>
    <property type="match status" value="1"/>
</dbReference>
<keyword evidence="5 9" id="KW-1133">Transmembrane helix</keyword>
<keyword evidence="12" id="KW-1185">Reference proteome</keyword>